<evidence type="ECO:0000313" key="3">
    <source>
        <dbReference type="Proteomes" id="UP001607303"/>
    </source>
</evidence>
<organism evidence="2 3">
    <name type="scientific">Vespula maculifrons</name>
    <name type="common">Eastern yellow jacket</name>
    <name type="synonym">Wasp</name>
    <dbReference type="NCBI Taxonomy" id="7453"/>
    <lineage>
        <taxon>Eukaryota</taxon>
        <taxon>Metazoa</taxon>
        <taxon>Ecdysozoa</taxon>
        <taxon>Arthropoda</taxon>
        <taxon>Hexapoda</taxon>
        <taxon>Insecta</taxon>
        <taxon>Pterygota</taxon>
        <taxon>Neoptera</taxon>
        <taxon>Endopterygota</taxon>
        <taxon>Hymenoptera</taxon>
        <taxon>Apocrita</taxon>
        <taxon>Aculeata</taxon>
        <taxon>Vespoidea</taxon>
        <taxon>Vespidae</taxon>
        <taxon>Vespinae</taxon>
        <taxon>Vespula</taxon>
    </lineage>
</organism>
<reference evidence="2 3" key="1">
    <citation type="journal article" date="2024" name="Ann. Entomol. Soc. Am.">
        <title>Genomic analyses of the southern and eastern yellowjacket wasps (Hymenoptera: Vespidae) reveal evolutionary signatures of social life.</title>
        <authorList>
            <person name="Catto M.A."/>
            <person name="Caine P.B."/>
            <person name="Orr S.E."/>
            <person name="Hunt B.G."/>
            <person name="Goodisman M.A.D."/>
        </authorList>
    </citation>
    <scope>NUCLEOTIDE SEQUENCE [LARGE SCALE GENOMIC DNA]</scope>
    <source>
        <strain evidence="2">232</strain>
        <tissue evidence="2">Head and thorax</tissue>
    </source>
</reference>
<accession>A0ABD2D1F9</accession>
<gene>
    <name evidence="2" type="ORF">V1477_000299</name>
</gene>
<feature type="region of interest" description="Disordered" evidence="1">
    <location>
        <begin position="33"/>
        <end position="66"/>
    </location>
</feature>
<comment type="caution">
    <text evidence="2">The sequence shown here is derived from an EMBL/GenBank/DDBJ whole genome shotgun (WGS) entry which is preliminary data.</text>
</comment>
<evidence type="ECO:0000256" key="1">
    <source>
        <dbReference type="SAM" id="MobiDB-lite"/>
    </source>
</evidence>
<feature type="compositionally biased region" description="Low complexity" evidence="1">
    <location>
        <begin position="51"/>
        <end position="63"/>
    </location>
</feature>
<proteinExistence type="predicted"/>
<dbReference type="Proteomes" id="UP001607303">
    <property type="component" value="Unassembled WGS sequence"/>
</dbReference>
<feature type="compositionally biased region" description="Pro residues" evidence="1">
    <location>
        <begin position="36"/>
        <end position="50"/>
    </location>
</feature>
<name>A0ABD2D1F9_VESMC</name>
<sequence length="96" mass="10796">MILKFLCKCIQKRCRDVRRKTAKLSEQELAQAIPTLVPPLPPPPPPPPPSSSLRAPVPALAQHQHQHRHHYSLNELKYLAINSILKLVKAGNTKDN</sequence>
<evidence type="ECO:0000313" key="2">
    <source>
        <dbReference type="EMBL" id="KAL2751141.1"/>
    </source>
</evidence>
<dbReference type="EMBL" id="JAYRBN010000007">
    <property type="protein sequence ID" value="KAL2751141.1"/>
    <property type="molecule type" value="Genomic_DNA"/>
</dbReference>
<protein>
    <submittedName>
        <fullName evidence="2">Uncharacterized protein</fullName>
    </submittedName>
</protein>
<keyword evidence="3" id="KW-1185">Reference proteome</keyword>
<dbReference type="AlphaFoldDB" id="A0ABD2D1F9"/>